<evidence type="ECO:0000256" key="9">
    <source>
        <dbReference type="RuleBase" id="RU362026"/>
    </source>
</evidence>
<dbReference type="InterPro" id="IPR029063">
    <property type="entry name" value="SAM-dependent_MTases_sf"/>
</dbReference>
<comment type="catalytic activity">
    <reaction evidence="8">
        <text>a 2'-deoxycytidine in DNA + S-adenosyl-L-methionine = an N(4)-methyl-2'-deoxycytidine in DNA + S-adenosyl-L-homocysteine + H(+)</text>
        <dbReference type="Rhea" id="RHEA:16857"/>
        <dbReference type="Rhea" id="RHEA-COMP:11369"/>
        <dbReference type="Rhea" id="RHEA-COMP:13674"/>
        <dbReference type="ChEBI" id="CHEBI:15378"/>
        <dbReference type="ChEBI" id="CHEBI:57856"/>
        <dbReference type="ChEBI" id="CHEBI:59789"/>
        <dbReference type="ChEBI" id="CHEBI:85452"/>
        <dbReference type="ChEBI" id="CHEBI:137933"/>
        <dbReference type="EC" id="2.1.1.113"/>
    </reaction>
</comment>
<dbReference type="EMBL" id="CP003181">
    <property type="protein sequence ID" value="AHJ64231.2"/>
    <property type="molecule type" value="Genomic_DNA"/>
</dbReference>
<evidence type="ECO:0000256" key="8">
    <source>
        <dbReference type="ARBA" id="ARBA00049120"/>
    </source>
</evidence>
<name>A0AAN0RFW8_9PROT</name>
<dbReference type="EC" id="2.1.1.-" evidence="9"/>
<reference evidence="13" key="1">
    <citation type="submission" date="2012-06" db="EMBL/GenBank/DDBJ databases">
        <title>Genome analysis of multiple Granulibacter bethesdensis isolates demonstrates substantial genome diversity.</title>
        <authorList>
            <person name="Greenberg D.E."/>
            <person name="Porcella S.F."/>
            <person name="Zarember K."/>
            <person name="Zelazny A.M."/>
            <person name="Bruno D."/>
            <person name="Martens C."/>
            <person name="Barbian K.D."/>
            <person name="Jaske E."/>
            <person name="Holland S.M."/>
        </authorList>
    </citation>
    <scope>NUCLEOTIDE SEQUENCE [LARGE SCALE GENOMIC DNA]</scope>
    <source>
        <strain evidence="13">CGDNIH3</strain>
    </source>
</reference>
<evidence type="ECO:0000256" key="6">
    <source>
        <dbReference type="ARBA" id="ARBA00023125"/>
    </source>
</evidence>
<comment type="similarity">
    <text evidence="1">Belongs to the N(4)/N(6)-methyltransferase family. N(4) subfamily.</text>
</comment>
<keyword evidence="2 12" id="KW-0489">Methyltransferase</keyword>
<dbReference type="PROSITE" id="PS00093">
    <property type="entry name" value="N4_MTASE"/>
    <property type="match status" value="1"/>
</dbReference>
<dbReference type="PRINTS" id="PR00508">
    <property type="entry name" value="S21N4MTFRASE"/>
</dbReference>
<keyword evidence="4" id="KW-0949">S-adenosyl-L-methionine</keyword>
<dbReference type="SUPFAM" id="SSF53335">
    <property type="entry name" value="S-adenosyl-L-methionine-dependent methyltransferases"/>
    <property type="match status" value="1"/>
</dbReference>
<evidence type="ECO:0000256" key="10">
    <source>
        <dbReference type="SAM" id="MobiDB-lite"/>
    </source>
</evidence>
<keyword evidence="5" id="KW-0680">Restriction system</keyword>
<feature type="region of interest" description="Disordered" evidence="10">
    <location>
        <begin position="1"/>
        <end position="64"/>
    </location>
</feature>
<dbReference type="GO" id="GO:0003677">
    <property type="term" value="F:DNA binding"/>
    <property type="evidence" value="ECO:0007669"/>
    <property type="project" value="UniProtKB-KW"/>
</dbReference>
<dbReference type="Gene3D" id="3.40.50.150">
    <property type="entry name" value="Vaccinia Virus protein VP39"/>
    <property type="match status" value="1"/>
</dbReference>
<protein>
    <recommendedName>
        <fullName evidence="9">Methyltransferase</fullName>
        <ecNumber evidence="9">2.1.1.-</ecNumber>
    </recommendedName>
</protein>
<accession>A0AAN0RFW8</accession>
<dbReference type="InterPro" id="IPR002941">
    <property type="entry name" value="DNA_methylase_N4/N6"/>
</dbReference>
<evidence type="ECO:0000256" key="3">
    <source>
        <dbReference type="ARBA" id="ARBA00022679"/>
    </source>
</evidence>
<dbReference type="InterPro" id="IPR001091">
    <property type="entry name" value="RM_Methyltransferase"/>
</dbReference>
<evidence type="ECO:0000313" key="13">
    <source>
        <dbReference type="Proteomes" id="UP000019438"/>
    </source>
</evidence>
<comment type="catalytic activity">
    <reaction evidence="7">
        <text>a 2'-deoxyadenosine in DNA + S-adenosyl-L-methionine = an N(6)-methyl-2'-deoxyadenosine in DNA + S-adenosyl-L-homocysteine + H(+)</text>
        <dbReference type="Rhea" id="RHEA:15197"/>
        <dbReference type="Rhea" id="RHEA-COMP:12418"/>
        <dbReference type="Rhea" id="RHEA-COMP:12419"/>
        <dbReference type="ChEBI" id="CHEBI:15378"/>
        <dbReference type="ChEBI" id="CHEBI:57856"/>
        <dbReference type="ChEBI" id="CHEBI:59789"/>
        <dbReference type="ChEBI" id="CHEBI:90615"/>
        <dbReference type="ChEBI" id="CHEBI:90616"/>
        <dbReference type="EC" id="2.1.1.72"/>
    </reaction>
</comment>
<evidence type="ECO:0000256" key="7">
    <source>
        <dbReference type="ARBA" id="ARBA00047942"/>
    </source>
</evidence>
<evidence type="ECO:0000256" key="4">
    <source>
        <dbReference type="ARBA" id="ARBA00022691"/>
    </source>
</evidence>
<dbReference type="GO" id="GO:0009007">
    <property type="term" value="F:site-specific DNA-methyltransferase (adenine-specific) activity"/>
    <property type="evidence" value="ECO:0007669"/>
    <property type="project" value="UniProtKB-EC"/>
</dbReference>
<keyword evidence="3 12" id="KW-0808">Transferase</keyword>
<sequence>MPLHHPPWSDSSDIMKQQAITPPAPCTDDSASPTPSGGRVRAKAGRPSKKKTSSPSLRPVWPSPASAEDRHRLYCGDCLTVLPFLAEGSVDVIVTSPPYNLDLGYASYLDSRGEEEYLDWMTQVATALKRVLAPGGSFFLNVSGSPSRPWLPFELIVRLRTLFVLQNHIVWIKSVATPAVSVGHYKPVNGKRFLNHAQEHIFHLTHKGDVKLDRLAVGVPYKDKSNIVRRGHAQDLRCRGNTWFIPYETVRSKSQKFLHPGTFPVTLPRWCIRLHGVADALVLDPFMGTGTTGVAAQAEGARSIGIELDQGYISIAANRMMEAEGS</sequence>
<dbReference type="GO" id="GO:0009307">
    <property type="term" value="P:DNA restriction-modification system"/>
    <property type="evidence" value="ECO:0007669"/>
    <property type="project" value="UniProtKB-KW"/>
</dbReference>
<dbReference type="GO" id="GO:0032259">
    <property type="term" value="P:methylation"/>
    <property type="evidence" value="ECO:0007669"/>
    <property type="project" value="UniProtKB-KW"/>
</dbReference>
<dbReference type="REBASE" id="80901">
    <property type="entry name" value="M.Gbe3ORF2326P"/>
</dbReference>
<feature type="compositionally biased region" description="Basic residues" evidence="10">
    <location>
        <begin position="40"/>
        <end position="52"/>
    </location>
</feature>
<keyword evidence="6" id="KW-0238">DNA-binding</keyword>
<dbReference type="AlphaFoldDB" id="A0AAN0RFW8"/>
<dbReference type="Proteomes" id="UP000019438">
    <property type="component" value="Chromosome"/>
</dbReference>
<evidence type="ECO:0000256" key="2">
    <source>
        <dbReference type="ARBA" id="ARBA00022603"/>
    </source>
</evidence>
<proteinExistence type="inferred from homology"/>
<evidence type="ECO:0000259" key="11">
    <source>
        <dbReference type="Pfam" id="PF01555"/>
    </source>
</evidence>
<dbReference type="Pfam" id="PF01555">
    <property type="entry name" value="N6_N4_Mtase"/>
    <property type="match status" value="1"/>
</dbReference>
<evidence type="ECO:0000256" key="1">
    <source>
        <dbReference type="ARBA" id="ARBA00010203"/>
    </source>
</evidence>
<evidence type="ECO:0000313" key="12">
    <source>
        <dbReference type="EMBL" id="AHJ64231.2"/>
    </source>
</evidence>
<dbReference type="InterPro" id="IPR017985">
    <property type="entry name" value="MeTrfase_CN4_CS"/>
</dbReference>
<dbReference type="GO" id="GO:0015667">
    <property type="term" value="F:site-specific DNA-methyltransferase (cytosine-N4-specific) activity"/>
    <property type="evidence" value="ECO:0007669"/>
    <property type="project" value="UniProtKB-EC"/>
</dbReference>
<dbReference type="KEGG" id="gbc:GbCGDNIH3_2326"/>
<organism evidence="12 13">
    <name type="scientific">Granulibacter bethesdensis</name>
    <dbReference type="NCBI Taxonomy" id="364410"/>
    <lineage>
        <taxon>Bacteria</taxon>
        <taxon>Pseudomonadati</taxon>
        <taxon>Pseudomonadota</taxon>
        <taxon>Alphaproteobacteria</taxon>
        <taxon>Acetobacterales</taxon>
        <taxon>Acetobacteraceae</taxon>
        <taxon>Granulibacter</taxon>
    </lineage>
</organism>
<dbReference type="GO" id="GO:0008170">
    <property type="term" value="F:N-methyltransferase activity"/>
    <property type="evidence" value="ECO:0007669"/>
    <property type="project" value="InterPro"/>
</dbReference>
<feature type="domain" description="DNA methylase N-4/N-6" evidence="11">
    <location>
        <begin position="90"/>
        <end position="317"/>
    </location>
</feature>
<gene>
    <name evidence="12" type="ORF">GbCGDNIH3_2326</name>
</gene>
<evidence type="ECO:0000256" key="5">
    <source>
        <dbReference type="ARBA" id="ARBA00022747"/>
    </source>
</evidence>
<feature type="compositionally biased region" description="Polar residues" evidence="10">
    <location>
        <begin position="9"/>
        <end position="20"/>
    </location>
</feature>